<dbReference type="AlphaFoldDB" id="A0A2Z2M8C7"/>
<dbReference type="EMBL" id="CP014862">
    <property type="protein sequence ID" value="ASJ01926.1"/>
    <property type="molecule type" value="Genomic_DNA"/>
</dbReference>
<gene>
    <name evidence="1" type="ORF">A3L09_00940</name>
</gene>
<name>A0A2Z2M8C7_THEPR</name>
<dbReference type="Proteomes" id="UP000250179">
    <property type="component" value="Chromosome"/>
</dbReference>
<dbReference type="RefSeq" id="WP_088857196.1">
    <property type="nucleotide sequence ID" value="NZ_CP014862.1"/>
</dbReference>
<dbReference type="OrthoDB" id="373957at2157"/>
<evidence type="ECO:0000313" key="2">
    <source>
        <dbReference type="Proteomes" id="UP000250179"/>
    </source>
</evidence>
<reference evidence="1 2" key="1">
    <citation type="submission" date="2016-03" db="EMBL/GenBank/DDBJ databases">
        <title>Complete genome sequence of Thermococcus profundus strain DT5432.</title>
        <authorList>
            <person name="Oger P.M."/>
        </authorList>
    </citation>
    <scope>NUCLEOTIDE SEQUENCE [LARGE SCALE GENOMIC DNA]</scope>
    <source>
        <strain evidence="1 2">DT 5432</strain>
    </source>
</reference>
<keyword evidence="2" id="KW-1185">Reference proteome</keyword>
<evidence type="ECO:0000313" key="1">
    <source>
        <dbReference type="EMBL" id="ASJ01926.1"/>
    </source>
</evidence>
<accession>A0A2Z2M8C7</accession>
<dbReference type="KEGG" id="tprf:A3L09_00940"/>
<dbReference type="GeneID" id="33318932"/>
<organism evidence="1 2">
    <name type="scientific">Thermococcus profundus</name>
    <dbReference type="NCBI Taxonomy" id="49899"/>
    <lineage>
        <taxon>Archaea</taxon>
        <taxon>Methanobacteriati</taxon>
        <taxon>Methanobacteriota</taxon>
        <taxon>Thermococci</taxon>
        <taxon>Thermococcales</taxon>
        <taxon>Thermococcaceae</taxon>
        <taxon>Thermococcus</taxon>
    </lineage>
</organism>
<protein>
    <submittedName>
        <fullName evidence="1">Uncharacterized protein</fullName>
    </submittedName>
</protein>
<proteinExistence type="predicted"/>
<sequence>MLKKITIVLVFTALLMAPAVLSINSGSPQQHGDIYPLTVNPSEIPGLTSDLSFQATTKGLKGYSLYAVDLDDLLAKAETGSVTLEIRGRKFELVLTRDTSTLAPGATDRPIYSFRGSVKGVPESMVALTISDRAVFVTVWVPNEWYYLRSTKTKLDGKPVVVGYSSKDEVFKNVSYRY</sequence>